<dbReference type="SUPFAM" id="SSF52540">
    <property type="entry name" value="P-loop containing nucleoside triphosphate hydrolases"/>
    <property type="match status" value="1"/>
</dbReference>
<dbReference type="Gene3D" id="1.25.40.10">
    <property type="entry name" value="Tetratricopeptide repeat domain"/>
    <property type="match status" value="2"/>
</dbReference>
<comment type="similarity">
    <text evidence="1">Belongs to the asaB hydroxylase/desaturase family.</text>
</comment>
<protein>
    <recommendedName>
        <fullName evidence="2">DUF7779 domain-containing protein</fullName>
    </recommendedName>
</protein>
<evidence type="ECO:0000256" key="1">
    <source>
        <dbReference type="ARBA" id="ARBA00023604"/>
    </source>
</evidence>
<dbReference type="SUPFAM" id="SSF48452">
    <property type="entry name" value="TPR-like"/>
    <property type="match status" value="2"/>
</dbReference>
<dbReference type="InterPro" id="IPR019734">
    <property type="entry name" value="TPR_rpt"/>
</dbReference>
<dbReference type="NCBIfam" id="NF041278">
    <property type="entry name" value="CmcJ_NvfI_EfuI"/>
    <property type="match status" value="1"/>
</dbReference>
<dbReference type="InterPro" id="IPR044053">
    <property type="entry name" value="AsaB-like"/>
</dbReference>
<dbReference type="PANTHER" id="PTHR34598:SF3">
    <property type="entry name" value="OXIDOREDUCTASE AN1597"/>
    <property type="match status" value="1"/>
</dbReference>
<dbReference type="InterPro" id="IPR011990">
    <property type="entry name" value="TPR-like_helical_dom_sf"/>
</dbReference>
<organism evidence="3 4">
    <name type="scientific">Cladobotryum mycophilum</name>
    <dbReference type="NCBI Taxonomy" id="491253"/>
    <lineage>
        <taxon>Eukaryota</taxon>
        <taxon>Fungi</taxon>
        <taxon>Dikarya</taxon>
        <taxon>Ascomycota</taxon>
        <taxon>Pezizomycotina</taxon>
        <taxon>Sordariomycetes</taxon>
        <taxon>Hypocreomycetidae</taxon>
        <taxon>Hypocreales</taxon>
        <taxon>Hypocreaceae</taxon>
        <taxon>Cladobotryum</taxon>
    </lineage>
</organism>
<dbReference type="PANTHER" id="PTHR34598">
    <property type="entry name" value="BLL6449 PROTEIN"/>
    <property type="match status" value="1"/>
</dbReference>
<reference evidence="3 4" key="1">
    <citation type="submission" date="2024-01" db="EMBL/GenBank/DDBJ databases">
        <title>Complete genome of Cladobotryum mycophilum ATHUM6906.</title>
        <authorList>
            <person name="Christinaki A.C."/>
            <person name="Myridakis A.I."/>
            <person name="Kouvelis V.N."/>
        </authorList>
    </citation>
    <scope>NUCLEOTIDE SEQUENCE [LARGE SCALE GENOMIC DNA]</scope>
    <source>
        <strain evidence="3 4">ATHUM6906</strain>
    </source>
</reference>
<evidence type="ECO:0000313" key="4">
    <source>
        <dbReference type="Proteomes" id="UP001338125"/>
    </source>
</evidence>
<name>A0ABR0ST10_9HYPO</name>
<sequence length="1348" mass="152788">MSRDIRSELGFLNRDELYEAIKPYSLRFTPQDGSPRHNLMVEMRDVAIYDARSLHPSMEKNGFALTSFPTKMAYKDFDDEDKISAIYALELKEHLQTLFRARHVKVIDYAVRRRHPDFPVSTGTEYADQQPARLVHLDFSHDEGIRMLRTLYGARAEEVLGHRWQIIKGPLFDWPLAVCDAQTFDATRDSQVSDAVYPEWAYENVLVHSHPDQRWYYFYALEESETMLFKCTDSDVQACGQVVVHAYHSYRLDNMLTPLFTSATEHTKTSPGLEIVVIPALGLGQPSQWISPSGSSWLSQLFDDLEPDITILEYTTEKVQWSSLSEHIQEDGKEFLQALQNHRPNSKSKLPVVFICHGTGGLILKRALCLCERFFLNTGYLIQAVSGLIFLGSPHFQGSEANAKTTIELLLKYRNKGTGRLFPTSNDAKTVIETCQGFERLNLNIPVVSVYESEATVRTQNKLFRKFLGKGQGDIIVPKSISRSGVSGEKLVDGQSNHLEICNVDTKSPAYRAILDLLSEVIITAPQRMAKANMPYVVPRALQTATLASEAGTLTIDERLAEQISIPMSQPTGNATGGSTVGSFEFVPSDMVLEEKEKVPILPCFMFSSQRQLEHFLGREDVLATIDRHLLPKPNDTLDDEYEGSLRSFAICGLGGMGKTSVAAEYAFSRNDFFDAIFWLNADSANILAANFAQIAALLGLEDDSSDLAASRSIAMNWLSKPLKRPSEPETRENVADWLIIFDNVDNLDILSEFWPGLGQGSVLVTSRDPQAMFNMHIRHGMNLASLSLEDTERLLQRLTNVPAMYSQKEAVTTLAKNLGGLPLAINQTAGVFRQFRISYTSFLKLYDEEGIAKVFENQIGQGDGQESRSLATIWALDRLAAPTRALLQVICLLDPDEIPEELLINLSADPDLPEYPQSEWGYVNARGELLSSSLINLLDEKRKISLHRLIQDTVLRSMDNEQLTAAYRAAIKLFIAVWPFQSMKDHHSVARFGKCEIFFPSVLRLKNGLESLIKRKLFFPRDLKVARLFNDVGWYMFERGLPEETEPFCNVALLIGEQMKTSLESEAHETIRESHSFLGIALVETNKHSSSMYHKQQWLDMLLERRSASGTPIEDYELGYAYNEIGVAYGNNGMPKRACEAFFRSIFIFQGLDDYDDTMLGWPEPNLGFMYWLLGDYAHAEEAFVEILDIHATEWGVDDTKSFKTGKILYGLGNVMESQGRFEESLGFHLRCLEQYRKVLGHNHHRFGDICHKMASHFMRKQQYQEANIYVDMALKVFKLRSYLSNELARTTYLKGRLYREMGQNSAANGLMREAYDIRKHLEPMDSRPLEELDVADFDQLVAFWSR</sequence>
<dbReference type="EMBL" id="JAVFKD010000004">
    <property type="protein sequence ID" value="KAK5995287.1"/>
    <property type="molecule type" value="Genomic_DNA"/>
</dbReference>
<accession>A0ABR0ST10</accession>
<proteinExistence type="inferred from homology"/>
<dbReference type="InterPro" id="IPR029058">
    <property type="entry name" value="AB_hydrolase_fold"/>
</dbReference>
<dbReference type="Proteomes" id="UP001338125">
    <property type="component" value="Unassembled WGS sequence"/>
</dbReference>
<evidence type="ECO:0000259" key="2">
    <source>
        <dbReference type="Pfam" id="PF25000"/>
    </source>
</evidence>
<dbReference type="Pfam" id="PF25000">
    <property type="entry name" value="DUF7779"/>
    <property type="match status" value="1"/>
</dbReference>
<evidence type="ECO:0000313" key="3">
    <source>
        <dbReference type="EMBL" id="KAK5995287.1"/>
    </source>
</evidence>
<dbReference type="SMART" id="SM00028">
    <property type="entry name" value="TPR"/>
    <property type="match status" value="3"/>
</dbReference>
<dbReference type="InterPro" id="IPR056681">
    <property type="entry name" value="DUF7779"/>
</dbReference>
<comment type="caution">
    <text evidence="3">The sequence shown here is derived from an EMBL/GenBank/DDBJ whole genome shotgun (WGS) entry which is preliminary data.</text>
</comment>
<keyword evidence="4" id="KW-1185">Reference proteome</keyword>
<dbReference type="SUPFAM" id="SSF53474">
    <property type="entry name" value="alpha/beta-Hydrolases"/>
    <property type="match status" value="1"/>
</dbReference>
<gene>
    <name evidence="3" type="ORF">PT974_03688</name>
</gene>
<feature type="domain" description="DUF7779" evidence="2">
    <location>
        <begin position="875"/>
        <end position="963"/>
    </location>
</feature>
<dbReference type="Gene3D" id="3.40.50.300">
    <property type="entry name" value="P-loop containing nucleotide triphosphate hydrolases"/>
    <property type="match status" value="1"/>
</dbReference>
<dbReference type="Pfam" id="PF13374">
    <property type="entry name" value="TPR_10"/>
    <property type="match status" value="1"/>
</dbReference>
<dbReference type="InterPro" id="IPR027417">
    <property type="entry name" value="P-loop_NTPase"/>
</dbReference>